<name>A0A972NWH6_9BURK</name>
<dbReference type="AlphaFoldDB" id="A0A972NWH6"/>
<dbReference type="EMBL" id="WOEZ01000185">
    <property type="protein sequence ID" value="NPT59087.1"/>
    <property type="molecule type" value="Genomic_DNA"/>
</dbReference>
<sequence>MGRELGREFGVAESAIRKRFGAQIKQIKDVANQIVATEVALKALPVSAQISAHDYAAQLRAITTHTVGAAQYGAAISHRLMGIAHGKVMEIDDATPLGEESAQTLKGIAVLTRMANESSEIGLNLLRANKDAGGNPLREIDITPESGLTPEEEYLKFIG</sequence>
<evidence type="ECO:0000313" key="1">
    <source>
        <dbReference type="EMBL" id="NPT59087.1"/>
    </source>
</evidence>
<organism evidence="1 2">
    <name type="scientific">Paraburkholderia elongata</name>
    <dbReference type="NCBI Taxonomy" id="2675747"/>
    <lineage>
        <taxon>Bacteria</taxon>
        <taxon>Pseudomonadati</taxon>
        <taxon>Pseudomonadota</taxon>
        <taxon>Betaproteobacteria</taxon>
        <taxon>Burkholderiales</taxon>
        <taxon>Burkholderiaceae</taxon>
        <taxon>Paraburkholderia</taxon>
    </lineage>
</organism>
<accession>A0A972NWH6</accession>
<gene>
    <name evidence="1" type="ORF">GNZ13_32145</name>
</gene>
<keyword evidence="2" id="KW-1185">Reference proteome</keyword>
<protein>
    <submittedName>
        <fullName evidence="1">Hin recombinase</fullName>
    </submittedName>
</protein>
<reference evidence="1 2" key="1">
    <citation type="submission" date="2019-11" db="EMBL/GenBank/DDBJ databases">
        <title>Metabolism of dissolved organic matter in forest soils.</title>
        <authorList>
            <person name="Cyle K.T."/>
            <person name="Wilhelm R.C."/>
            <person name="Martinez C.E."/>
        </authorList>
    </citation>
    <scope>NUCLEOTIDE SEQUENCE [LARGE SCALE GENOMIC DNA]</scope>
    <source>
        <strain evidence="1 2">5N</strain>
    </source>
</reference>
<evidence type="ECO:0000313" key="2">
    <source>
        <dbReference type="Proteomes" id="UP000655523"/>
    </source>
</evidence>
<dbReference type="Proteomes" id="UP000655523">
    <property type="component" value="Unassembled WGS sequence"/>
</dbReference>
<dbReference type="RefSeq" id="WP_172172114.1">
    <property type="nucleotide sequence ID" value="NZ_WOEZ01000185.1"/>
</dbReference>
<proteinExistence type="predicted"/>
<comment type="caution">
    <text evidence="1">The sequence shown here is derived from an EMBL/GenBank/DDBJ whole genome shotgun (WGS) entry which is preliminary data.</text>
</comment>